<dbReference type="InterPro" id="IPR013786">
    <property type="entry name" value="AcylCoA_DH/ox_N"/>
</dbReference>
<evidence type="ECO:0000256" key="3">
    <source>
        <dbReference type="ARBA" id="ARBA00022630"/>
    </source>
</evidence>
<dbReference type="EMBL" id="JBHUOF010000030">
    <property type="protein sequence ID" value="MFD2801434.1"/>
    <property type="molecule type" value="Genomic_DNA"/>
</dbReference>
<dbReference type="Pfam" id="PF02771">
    <property type="entry name" value="Acyl-CoA_dh_N"/>
    <property type="match status" value="1"/>
</dbReference>
<dbReference type="InterPro" id="IPR009075">
    <property type="entry name" value="AcylCo_DH/oxidase_C"/>
</dbReference>
<evidence type="ECO:0000259" key="5">
    <source>
        <dbReference type="Pfam" id="PF00441"/>
    </source>
</evidence>
<keyword evidence="8" id="KW-1185">Reference proteome</keyword>
<name>A0ABW5WE25_9PSEU</name>
<keyword evidence="4" id="KW-0274">FAD</keyword>
<dbReference type="InterPro" id="IPR009100">
    <property type="entry name" value="AcylCoA_DH/oxidase_NM_dom_sf"/>
</dbReference>
<comment type="caution">
    <text evidence="7">The sequence shown here is derived from an EMBL/GenBank/DDBJ whole genome shotgun (WGS) entry which is preliminary data.</text>
</comment>
<evidence type="ECO:0000259" key="6">
    <source>
        <dbReference type="Pfam" id="PF02771"/>
    </source>
</evidence>
<dbReference type="Gene3D" id="1.10.540.10">
    <property type="entry name" value="Acyl-CoA dehydrogenase/oxidase, N-terminal domain"/>
    <property type="match status" value="1"/>
</dbReference>
<accession>A0ABW5WE25</accession>
<dbReference type="SUPFAM" id="SSF47203">
    <property type="entry name" value="Acyl-CoA dehydrogenase C-terminal domain-like"/>
    <property type="match status" value="1"/>
</dbReference>
<evidence type="ECO:0000313" key="8">
    <source>
        <dbReference type="Proteomes" id="UP001597478"/>
    </source>
</evidence>
<evidence type="ECO:0000313" key="7">
    <source>
        <dbReference type="EMBL" id="MFD2801434.1"/>
    </source>
</evidence>
<dbReference type="InterPro" id="IPR037069">
    <property type="entry name" value="AcylCoA_DH/ox_N_sf"/>
</dbReference>
<sequence length="344" mass="35540">MTGDPLAAALDRVVRPHTRECDKRGRFPRGGLAALAGAGVLGCTVARELGGGGLWLREAADVVRRVARVCASTATVLQAHLTAVAVLEEHGPRGLRAEIATGRHLVTIAGDLVEPAGTAVRRGTVADLYGRHPWVAAAAEADSYVWVEGDGVWLVPASAPGLLVPAETEPLGLRGAAAAPVAGDPVSVPVEALLTTCVPGAVRDVALPWFTVLGAAVSLGIMDSAIETTAAAVRAPGVRPRGALLAELARMQVRADSVRALFTETADAVAWRERDVHRAVLALRFAAVQTAIGVTDLAMKVCQAGAGSGVADVERRFRDARAAYAVPPTPDTVLEHLGAVLYGS</sequence>
<comment type="cofactor">
    <cofactor evidence="1">
        <name>FAD</name>
        <dbReference type="ChEBI" id="CHEBI:57692"/>
    </cofactor>
</comment>
<keyword evidence="3" id="KW-0285">Flavoprotein</keyword>
<dbReference type="SUPFAM" id="SSF56645">
    <property type="entry name" value="Acyl-CoA dehydrogenase NM domain-like"/>
    <property type="match status" value="1"/>
</dbReference>
<comment type="similarity">
    <text evidence="2">Belongs to the acyl-CoA dehydrogenase family.</text>
</comment>
<dbReference type="PANTHER" id="PTHR43884:SF12">
    <property type="entry name" value="ISOVALERYL-COA DEHYDROGENASE, MITOCHONDRIAL-RELATED"/>
    <property type="match status" value="1"/>
</dbReference>
<dbReference type="InterPro" id="IPR036250">
    <property type="entry name" value="AcylCo_DH-like_C"/>
</dbReference>
<gene>
    <name evidence="7" type="ORF">ACFS2C_18760</name>
</gene>
<dbReference type="RefSeq" id="WP_377388088.1">
    <property type="nucleotide sequence ID" value="NZ_JBHSAN010000010.1"/>
</dbReference>
<evidence type="ECO:0000256" key="4">
    <source>
        <dbReference type="ARBA" id="ARBA00022827"/>
    </source>
</evidence>
<proteinExistence type="inferred from homology"/>
<evidence type="ECO:0000256" key="2">
    <source>
        <dbReference type="ARBA" id="ARBA00009347"/>
    </source>
</evidence>
<reference evidence="8" key="1">
    <citation type="journal article" date="2019" name="Int. J. Syst. Evol. Microbiol.">
        <title>The Global Catalogue of Microorganisms (GCM) 10K type strain sequencing project: providing services to taxonomists for standard genome sequencing and annotation.</title>
        <authorList>
            <consortium name="The Broad Institute Genomics Platform"/>
            <consortium name="The Broad Institute Genome Sequencing Center for Infectious Disease"/>
            <person name="Wu L."/>
            <person name="Ma J."/>
        </authorList>
    </citation>
    <scope>NUCLEOTIDE SEQUENCE [LARGE SCALE GENOMIC DNA]</scope>
    <source>
        <strain evidence="8">IBRC-M 10906</strain>
    </source>
</reference>
<dbReference type="Pfam" id="PF00441">
    <property type="entry name" value="Acyl-CoA_dh_1"/>
    <property type="match status" value="1"/>
</dbReference>
<dbReference type="Gene3D" id="1.20.140.10">
    <property type="entry name" value="Butyryl-CoA Dehydrogenase, subunit A, domain 3"/>
    <property type="match status" value="1"/>
</dbReference>
<evidence type="ECO:0000256" key="1">
    <source>
        <dbReference type="ARBA" id="ARBA00001974"/>
    </source>
</evidence>
<organism evidence="7 8">
    <name type="scientific">Prauserella oleivorans</name>
    <dbReference type="NCBI Taxonomy" id="1478153"/>
    <lineage>
        <taxon>Bacteria</taxon>
        <taxon>Bacillati</taxon>
        <taxon>Actinomycetota</taxon>
        <taxon>Actinomycetes</taxon>
        <taxon>Pseudonocardiales</taxon>
        <taxon>Pseudonocardiaceae</taxon>
        <taxon>Prauserella</taxon>
    </lineage>
</organism>
<dbReference type="Proteomes" id="UP001597478">
    <property type="component" value="Unassembled WGS sequence"/>
</dbReference>
<feature type="domain" description="Acyl-CoA dehydrogenase/oxidase N-terminal" evidence="6">
    <location>
        <begin position="8"/>
        <end position="96"/>
    </location>
</feature>
<protein>
    <submittedName>
        <fullName evidence="7">Acyl-CoA dehydrogenase family protein</fullName>
    </submittedName>
</protein>
<feature type="domain" description="Acyl-CoA dehydrogenase/oxidase C-terminal" evidence="5">
    <location>
        <begin position="215"/>
        <end position="323"/>
    </location>
</feature>
<dbReference type="PANTHER" id="PTHR43884">
    <property type="entry name" value="ACYL-COA DEHYDROGENASE"/>
    <property type="match status" value="1"/>
</dbReference>